<feature type="compositionally biased region" description="Basic and acidic residues" evidence="1">
    <location>
        <begin position="276"/>
        <end position="287"/>
    </location>
</feature>
<feature type="compositionally biased region" description="Polar residues" evidence="1">
    <location>
        <begin position="45"/>
        <end position="64"/>
    </location>
</feature>
<dbReference type="OrthoDB" id="10646742at2759"/>
<feature type="compositionally biased region" description="Polar residues" evidence="1">
    <location>
        <begin position="305"/>
        <end position="317"/>
    </location>
</feature>
<reference evidence="3" key="1">
    <citation type="journal article" date="2015" name="Genome Announc.">
        <title>Draft whole-genome sequence of the biocontrol agent Trichoderma harzianum T6776.</title>
        <authorList>
            <person name="Baroncelli R."/>
            <person name="Piaggeschi G."/>
            <person name="Fiorini L."/>
            <person name="Bertolini E."/>
            <person name="Zapparata A."/>
            <person name="Pe M.E."/>
            <person name="Sarrocco S."/>
            <person name="Vannacci G."/>
        </authorList>
    </citation>
    <scope>NUCLEOTIDE SEQUENCE [LARGE SCALE GENOMIC DNA]</scope>
    <source>
        <strain evidence="3">T6776</strain>
    </source>
</reference>
<name>A0A0F9X7I3_TRIHA</name>
<feature type="region of interest" description="Disordered" evidence="1">
    <location>
        <begin position="244"/>
        <end position="386"/>
    </location>
</feature>
<dbReference type="Proteomes" id="UP000034112">
    <property type="component" value="Unassembled WGS sequence"/>
</dbReference>
<protein>
    <submittedName>
        <fullName evidence="2">Uncharacterized protein</fullName>
    </submittedName>
</protein>
<dbReference type="EMBL" id="JOKZ01000735">
    <property type="protein sequence ID" value="KKO96782.1"/>
    <property type="molecule type" value="Genomic_DNA"/>
</dbReference>
<evidence type="ECO:0000256" key="1">
    <source>
        <dbReference type="SAM" id="MobiDB-lite"/>
    </source>
</evidence>
<sequence length="442" mass="50377">MQQFFSLFTFSPSLFPLSHFPLFLPPLSLYPLSQSSPPSPVAPASPTTGLLSQSGDSVPYNSPSHVPPNRDNHLSTIPLHWPIATAAHPVIIHQTQSQPPRFPHINKWTQAIKHWEGGAWNYYAVQQPGFLWEHCWDQFNITKLPIFSEDEFFETAIEIATNEDVTNPEEFKKKFNEEAMSHQAELDKSFDEAWNQTVYHAKTFPCEDASQTVASCCLTRCYMDLIRLRGVTLGWKSDTNQVTGEPIDDHFNGDNAQYFVDDRYQGPTGDDQESTDDTRNSDTHSDMESTLNGKQSQRKRKKTVPFNTSPDTCPNNNNEKKSKRQKLDFSSLTYMSSSSSKRADEEKAAKRLKRQRDEVPATDPAISFTLYSSSEETEERPTKKSADYPGQVLSLLLTKKIGQLRDQNAKGHIVILRTLDLPEAHEGMRRVYYINWVIMESY</sequence>
<feature type="compositionally biased region" description="Low complexity" evidence="1">
    <location>
        <begin position="330"/>
        <end position="340"/>
    </location>
</feature>
<gene>
    <name evidence="2" type="ORF">THAR02_11113</name>
</gene>
<evidence type="ECO:0000313" key="3">
    <source>
        <dbReference type="Proteomes" id="UP000034112"/>
    </source>
</evidence>
<dbReference type="AlphaFoldDB" id="A0A0F9X7I3"/>
<feature type="compositionally biased region" description="Basic and acidic residues" evidence="1">
    <location>
        <begin position="341"/>
        <end position="359"/>
    </location>
</feature>
<accession>A0A0F9X7I3</accession>
<proteinExistence type="predicted"/>
<evidence type="ECO:0000313" key="2">
    <source>
        <dbReference type="EMBL" id="KKO96782.1"/>
    </source>
</evidence>
<organism evidence="2 3">
    <name type="scientific">Trichoderma harzianum</name>
    <name type="common">Hypocrea lixii</name>
    <dbReference type="NCBI Taxonomy" id="5544"/>
    <lineage>
        <taxon>Eukaryota</taxon>
        <taxon>Fungi</taxon>
        <taxon>Dikarya</taxon>
        <taxon>Ascomycota</taxon>
        <taxon>Pezizomycotina</taxon>
        <taxon>Sordariomycetes</taxon>
        <taxon>Hypocreomycetidae</taxon>
        <taxon>Hypocreales</taxon>
        <taxon>Hypocreaceae</taxon>
        <taxon>Trichoderma</taxon>
    </lineage>
</organism>
<comment type="caution">
    <text evidence="2">The sequence shown here is derived from an EMBL/GenBank/DDBJ whole genome shotgun (WGS) entry which is preliminary data.</text>
</comment>
<feature type="region of interest" description="Disordered" evidence="1">
    <location>
        <begin position="38"/>
        <end position="69"/>
    </location>
</feature>